<keyword evidence="5" id="KW-0479">Metal-binding</keyword>
<comment type="catalytic activity">
    <reaction evidence="12">
        <text>4-methyl-5-(2-phosphooxyethyl)-thiazole + 4-amino-2-methyl-5-(diphosphooxymethyl)pyrimidine + H(+) = thiamine phosphate + diphosphate</text>
        <dbReference type="Rhea" id="RHEA:22328"/>
        <dbReference type="ChEBI" id="CHEBI:15378"/>
        <dbReference type="ChEBI" id="CHEBI:33019"/>
        <dbReference type="ChEBI" id="CHEBI:37575"/>
        <dbReference type="ChEBI" id="CHEBI:57841"/>
        <dbReference type="ChEBI" id="CHEBI:58296"/>
        <dbReference type="EC" id="2.5.1.3"/>
    </reaction>
</comment>
<dbReference type="AlphaFoldDB" id="A0A2P6THJ1"/>
<gene>
    <name evidence="18" type="ORF">C2E21_7520</name>
</gene>
<proteinExistence type="inferred from homology"/>
<dbReference type="EC" id="2.5.1.3" evidence="3"/>
<dbReference type="InterPro" id="IPR013785">
    <property type="entry name" value="Aldolase_TIM"/>
</dbReference>
<dbReference type="FunFam" id="3.20.20.70:FF:000096">
    <property type="entry name" value="Thiamine-phosphate synthase"/>
    <property type="match status" value="1"/>
</dbReference>
<dbReference type="HAMAP" id="MF_00097">
    <property type="entry name" value="TMP_synthase"/>
    <property type="match status" value="1"/>
</dbReference>
<protein>
    <recommendedName>
        <fullName evidence="3">thiamine phosphate synthase</fullName>
        <ecNumber evidence="3">2.5.1.3</ecNumber>
    </recommendedName>
</protein>
<evidence type="ECO:0000256" key="12">
    <source>
        <dbReference type="ARBA" id="ARBA00047334"/>
    </source>
</evidence>
<keyword evidence="7" id="KW-0418">Kinase</keyword>
<dbReference type="OrthoDB" id="10028886at2759"/>
<keyword evidence="8" id="KW-0067">ATP-binding</keyword>
<dbReference type="InterPro" id="IPR029056">
    <property type="entry name" value="Ribokinase-like"/>
</dbReference>
<dbReference type="NCBIfam" id="TIGR00693">
    <property type="entry name" value="thiE"/>
    <property type="match status" value="1"/>
</dbReference>
<evidence type="ECO:0000313" key="18">
    <source>
        <dbReference type="EMBL" id="PRW33749.1"/>
    </source>
</evidence>
<dbReference type="GO" id="GO:0009228">
    <property type="term" value="P:thiamine biosynthetic process"/>
    <property type="evidence" value="ECO:0007669"/>
    <property type="project" value="UniProtKB-KW"/>
</dbReference>
<dbReference type="GO" id="GO:0009229">
    <property type="term" value="P:thiamine diphosphate biosynthetic process"/>
    <property type="evidence" value="ECO:0007669"/>
    <property type="project" value="UniProtKB-UniPathway"/>
</dbReference>
<organism evidence="18 19">
    <name type="scientific">Chlorella sorokiniana</name>
    <name type="common">Freshwater green alga</name>
    <dbReference type="NCBI Taxonomy" id="3076"/>
    <lineage>
        <taxon>Eukaryota</taxon>
        <taxon>Viridiplantae</taxon>
        <taxon>Chlorophyta</taxon>
        <taxon>core chlorophytes</taxon>
        <taxon>Trebouxiophyceae</taxon>
        <taxon>Chlorellales</taxon>
        <taxon>Chlorellaceae</taxon>
        <taxon>Chlorella clade</taxon>
        <taxon>Chlorella</taxon>
    </lineage>
</organism>
<comment type="catalytic activity">
    <reaction evidence="13">
        <text>2-(2-carboxy-4-methylthiazol-5-yl)ethyl phosphate + 4-amino-2-methyl-5-(diphosphooxymethyl)pyrimidine + 2 H(+) = thiamine phosphate + CO2 + diphosphate</text>
        <dbReference type="Rhea" id="RHEA:47848"/>
        <dbReference type="ChEBI" id="CHEBI:15378"/>
        <dbReference type="ChEBI" id="CHEBI:16526"/>
        <dbReference type="ChEBI" id="CHEBI:33019"/>
        <dbReference type="ChEBI" id="CHEBI:37575"/>
        <dbReference type="ChEBI" id="CHEBI:57841"/>
        <dbReference type="ChEBI" id="CHEBI:62890"/>
        <dbReference type="EC" id="2.5.1.3"/>
    </reaction>
</comment>
<dbReference type="GO" id="GO:0004789">
    <property type="term" value="F:thiamine-phosphate diphosphorylase activity"/>
    <property type="evidence" value="ECO:0007669"/>
    <property type="project" value="UniProtKB-EC"/>
</dbReference>
<dbReference type="SUPFAM" id="SSF53613">
    <property type="entry name" value="Ribokinase-like"/>
    <property type="match status" value="1"/>
</dbReference>
<feature type="domain" description="Pyridoxamine kinase/Phosphomethylpyrimidine kinase" evidence="17">
    <location>
        <begin position="415"/>
        <end position="679"/>
    </location>
</feature>
<dbReference type="CDD" id="cd01169">
    <property type="entry name" value="HMPP_kinase"/>
    <property type="match status" value="1"/>
</dbReference>
<dbReference type="PANTHER" id="PTHR20858">
    <property type="entry name" value="PHOSPHOMETHYLPYRIMIDINE KINASE"/>
    <property type="match status" value="1"/>
</dbReference>
<evidence type="ECO:0000313" key="19">
    <source>
        <dbReference type="Proteomes" id="UP000239899"/>
    </source>
</evidence>
<evidence type="ECO:0000256" key="1">
    <source>
        <dbReference type="ARBA" id="ARBA00001946"/>
    </source>
</evidence>
<evidence type="ECO:0000256" key="5">
    <source>
        <dbReference type="ARBA" id="ARBA00022723"/>
    </source>
</evidence>
<dbReference type="PANTHER" id="PTHR20858:SF17">
    <property type="entry name" value="HYDROXYMETHYLPYRIMIDINE_PHOSPHOMETHYLPYRIMIDINE KINASE THI20-RELATED"/>
    <property type="match status" value="1"/>
</dbReference>
<dbReference type="NCBIfam" id="TIGR00097">
    <property type="entry name" value="HMP-P_kinase"/>
    <property type="match status" value="1"/>
</dbReference>
<evidence type="ECO:0000256" key="8">
    <source>
        <dbReference type="ARBA" id="ARBA00022840"/>
    </source>
</evidence>
<comment type="pathway">
    <text evidence="2">Cofactor biosynthesis; thiamine diphosphate biosynthesis; thiamine phosphate from 4-amino-2-methyl-5-diphosphomethylpyrimidine and 4-methyl-5-(2-phosphoethyl)-thiazole: step 1/1.</text>
</comment>
<comment type="catalytic activity">
    <reaction evidence="14">
        <text>2-[(2R,5Z)-2-carboxy-4-methylthiazol-5(2H)-ylidene]ethyl phosphate + 4-amino-2-methyl-5-(diphosphooxymethyl)pyrimidine + 2 H(+) = thiamine phosphate + CO2 + diphosphate</text>
        <dbReference type="Rhea" id="RHEA:47844"/>
        <dbReference type="ChEBI" id="CHEBI:15378"/>
        <dbReference type="ChEBI" id="CHEBI:16526"/>
        <dbReference type="ChEBI" id="CHEBI:33019"/>
        <dbReference type="ChEBI" id="CHEBI:37575"/>
        <dbReference type="ChEBI" id="CHEBI:57841"/>
        <dbReference type="ChEBI" id="CHEBI:62899"/>
        <dbReference type="EC" id="2.5.1.3"/>
    </reaction>
</comment>
<dbReference type="SUPFAM" id="SSF56784">
    <property type="entry name" value="HAD-like"/>
    <property type="match status" value="1"/>
</dbReference>
<dbReference type="GO" id="GO:0008972">
    <property type="term" value="F:phosphomethylpyrimidine kinase activity"/>
    <property type="evidence" value="ECO:0007669"/>
    <property type="project" value="InterPro"/>
</dbReference>
<evidence type="ECO:0000256" key="3">
    <source>
        <dbReference type="ARBA" id="ARBA00012830"/>
    </source>
</evidence>
<keyword evidence="4" id="KW-0808">Transferase</keyword>
<dbReference type="GO" id="GO:0046872">
    <property type="term" value="F:metal ion binding"/>
    <property type="evidence" value="ECO:0007669"/>
    <property type="project" value="UniProtKB-KW"/>
</dbReference>
<dbReference type="InterPro" id="IPR023214">
    <property type="entry name" value="HAD_sf"/>
</dbReference>
<reference evidence="18 19" key="1">
    <citation type="journal article" date="2018" name="Plant J.">
        <title>Genome sequences of Chlorella sorokiniana UTEX 1602 and Micractinium conductrix SAG 241.80: implications to maltose excretion by a green alga.</title>
        <authorList>
            <person name="Arriola M.B."/>
            <person name="Velmurugan N."/>
            <person name="Zhang Y."/>
            <person name="Plunkett M.H."/>
            <person name="Hondzo H."/>
            <person name="Barney B.M."/>
        </authorList>
    </citation>
    <scope>NUCLEOTIDE SEQUENCE [LARGE SCALE GENOMIC DNA]</scope>
    <source>
        <strain evidence="19">UTEX 1602</strain>
    </source>
</reference>
<accession>A0A2P6THJ1</accession>
<dbReference type="InterPro" id="IPR013749">
    <property type="entry name" value="PM/HMP-P_kinase-1"/>
</dbReference>
<keyword evidence="10" id="KW-0784">Thiamine biosynthesis</keyword>
<evidence type="ECO:0000256" key="7">
    <source>
        <dbReference type="ARBA" id="ARBA00022777"/>
    </source>
</evidence>
<name>A0A2P6THJ1_CHLSO</name>
<evidence type="ECO:0000259" key="17">
    <source>
        <dbReference type="Pfam" id="PF08543"/>
    </source>
</evidence>
<dbReference type="InterPro" id="IPR022998">
    <property type="entry name" value="ThiamineP_synth_TenI"/>
</dbReference>
<dbReference type="STRING" id="3076.A0A2P6THJ1"/>
<dbReference type="FunFam" id="3.40.1190.20:FF:000003">
    <property type="entry name" value="Phosphomethylpyrimidine kinase ThiD"/>
    <property type="match status" value="1"/>
</dbReference>
<dbReference type="Gene3D" id="3.40.50.1000">
    <property type="entry name" value="HAD superfamily/HAD-like"/>
    <property type="match status" value="1"/>
</dbReference>
<dbReference type="Gene3D" id="3.20.20.70">
    <property type="entry name" value="Aldolase class I"/>
    <property type="match status" value="1"/>
</dbReference>
<evidence type="ECO:0000256" key="6">
    <source>
        <dbReference type="ARBA" id="ARBA00022741"/>
    </source>
</evidence>
<keyword evidence="11" id="KW-0511">Multifunctional enzyme</keyword>
<evidence type="ECO:0000256" key="10">
    <source>
        <dbReference type="ARBA" id="ARBA00022977"/>
    </source>
</evidence>
<dbReference type="SUPFAM" id="SSF51391">
    <property type="entry name" value="Thiamin phosphate synthase"/>
    <property type="match status" value="1"/>
</dbReference>
<dbReference type="GO" id="GO:0008902">
    <property type="term" value="F:hydroxymethylpyrimidine kinase activity"/>
    <property type="evidence" value="ECO:0007669"/>
    <property type="project" value="TreeGrafter"/>
</dbReference>
<feature type="domain" description="Thiamine phosphate synthase/TenI" evidence="16">
    <location>
        <begin position="746"/>
        <end position="927"/>
    </location>
</feature>
<sequence>MPRSWGAPRLNGAAPRGRGAAQGWAAPTHRSVRSDALATHYRRAMELEGDFFGAQPYRPPQRTISLLVVDFDDTCTAADSIGLLMQTAIEATVAQAADGQQEALRAELQGQLQWLVANYSTRRASLLEEILPEPEDEPQDFDMAWLGDFVDRLSEFDKEMNGVVIESGILQGVKKGMLARAGASIKMQPGCLALLKQASAAGIPTYVVSVNWSAEMVKAALAQEGLNVVVAEGEMGHSASSAPPGAVVVYANELEYFGEMSTGNIKRRCECAGDKGRLLDDLLLDLAASGEGQSDGISVYIGDSMTDIPPLISADAGILVGSNDLARQVAAVAGIDVKPLVSAPLDLTDPESHADEAPVLYEAASWLEISGFLFNSQFKPQPRLRAPSFKESAAAVSAAVSMGKVPRVLAIAGSDSGGGAGIQADVKACMAGGVYSCTAVTALTAQNTSGVQAVHVAPTDFIRRQIAAVLGDIGADVVKTGMLPTPEVVEAVADELQARGLVRLVVDPVLVSTSGDALATTGVADALKQHLLPLATVVTPNIPEACKLLGDGRNITDVASMRAAAEELHRYGPQWVLIKGGHLVGASAEHNGGAAAEEAALTDAAPAVVTDVLFDGKNMMELTEPYISTGNTHGTGCSLASAIAAELAKGADVSTAVRRAKKYVWRMLERSRDLPLGQGPQKPMNHGFSISDWSADLAAAGAAVAAPGGELEAAAAGSHTAEAARVQAAAAAARGTRIPNRCDLRVYAVTDPDCNAQFGRTNAEAVRLALDGGVTIVQLREKRADGGPFLQQAAEVLEVCRSRGVPLLINDRVDVALAVGADGVHIGQGDLPAAAVRRMIGPDAILGVSVKTVEEALKAEADGADYVGAGAVYPTGTKESEVIGLERLAAICKAVSIPVVSIGGVKTSNAADTVAAGCAGAAVVSGLFAVESPTEAARQLLTVVDGALAKRQ</sequence>
<dbReference type="InterPro" id="IPR036206">
    <property type="entry name" value="ThiamineP_synth_sf"/>
</dbReference>
<evidence type="ECO:0000259" key="16">
    <source>
        <dbReference type="Pfam" id="PF02581"/>
    </source>
</evidence>
<dbReference type="Pfam" id="PF02581">
    <property type="entry name" value="TMP-TENI"/>
    <property type="match status" value="1"/>
</dbReference>
<dbReference type="InterPro" id="IPR034291">
    <property type="entry name" value="TMP_synthase"/>
</dbReference>
<feature type="region of interest" description="Disordered" evidence="15">
    <location>
        <begin position="1"/>
        <end position="26"/>
    </location>
</feature>
<dbReference type="Gene3D" id="3.40.1190.20">
    <property type="match status" value="1"/>
</dbReference>
<evidence type="ECO:0000256" key="9">
    <source>
        <dbReference type="ARBA" id="ARBA00022842"/>
    </source>
</evidence>
<comment type="cofactor">
    <cofactor evidence="1">
        <name>Mg(2+)</name>
        <dbReference type="ChEBI" id="CHEBI:18420"/>
    </cofactor>
</comment>
<dbReference type="Proteomes" id="UP000239899">
    <property type="component" value="Unassembled WGS sequence"/>
</dbReference>
<keyword evidence="6" id="KW-0547">Nucleotide-binding</keyword>
<evidence type="ECO:0000256" key="11">
    <source>
        <dbReference type="ARBA" id="ARBA00023268"/>
    </source>
</evidence>
<keyword evidence="19" id="KW-1185">Reference proteome</keyword>
<dbReference type="UniPathway" id="UPA00060">
    <property type="reaction ID" value="UER00141"/>
</dbReference>
<evidence type="ECO:0000256" key="2">
    <source>
        <dbReference type="ARBA" id="ARBA00005165"/>
    </source>
</evidence>
<evidence type="ECO:0000256" key="15">
    <source>
        <dbReference type="SAM" id="MobiDB-lite"/>
    </source>
</evidence>
<keyword evidence="9" id="KW-0460">Magnesium</keyword>
<dbReference type="EMBL" id="LHPG02000016">
    <property type="protein sequence ID" value="PRW33749.1"/>
    <property type="molecule type" value="Genomic_DNA"/>
</dbReference>
<dbReference type="Pfam" id="PF08543">
    <property type="entry name" value="Phos_pyr_kin"/>
    <property type="match status" value="1"/>
</dbReference>
<dbReference type="InterPro" id="IPR004399">
    <property type="entry name" value="HMP/HMP-P_kinase_dom"/>
</dbReference>
<dbReference type="InterPro" id="IPR036412">
    <property type="entry name" value="HAD-like_sf"/>
</dbReference>
<evidence type="ECO:0000256" key="4">
    <source>
        <dbReference type="ARBA" id="ARBA00022679"/>
    </source>
</evidence>
<dbReference type="GO" id="GO:0005829">
    <property type="term" value="C:cytosol"/>
    <property type="evidence" value="ECO:0007669"/>
    <property type="project" value="TreeGrafter"/>
</dbReference>
<evidence type="ECO:0000256" key="13">
    <source>
        <dbReference type="ARBA" id="ARBA00047851"/>
    </source>
</evidence>
<dbReference type="CDD" id="cd00564">
    <property type="entry name" value="TMP_TenI"/>
    <property type="match status" value="1"/>
</dbReference>
<comment type="caution">
    <text evidence="18">The sequence shown here is derived from an EMBL/GenBank/DDBJ whole genome shotgun (WGS) entry which is preliminary data.</text>
</comment>
<dbReference type="GO" id="GO:0005524">
    <property type="term" value="F:ATP binding"/>
    <property type="evidence" value="ECO:0007669"/>
    <property type="project" value="UniProtKB-KW"/>
</dbReference>
<evidence type="ECO:0000256" key="14">
    <source>
        <dbReference type="ARBA" id="ARBA00047883"/>
    </source>
</evidence>